<dbReference type="Pfam" id="PF13688">
    <property type="entry name" value="Reprolysin_5"/>
    <property type="match status" value="1"/>
</dbReference>
<dbReference type="GO" id="GO:0046872">
    <property type="term" value="F:metal ion binding"/>
    <property type="evidence" value="ECO:0007669"/>
    <property type="project" value="UniProtKB-KW"/>
</dbReference>
<keyword evidence="4 7" id="KW-0482">Metalloprotease</keyword>
<evidence type="ECO:0000256" key="5">
    <source>
        <dbReference type="PROSITE-ProRule" id="PRU00276"/>
    </source>
</evidence>
<evidence type="ECO:0000256" key="3">
    <source>
        <dbReference type="ARBA" id="ARBA00022833"/>
    </source>
</evidence>
<dbReference type="GO" id="GO:0006509">
    <property type="term" value="P:membrane protein ectodomain proteolysis"/>
    <property type="evidence" value="ECO:0007669"/>
    <property type="project" value="TreeGrafter"/>
</dbReference>
<feature type="active site" evidence="5">
    <location>
        <position position="265"/>
    </location>
</feature>
<sequence>MLTRNVRSEVIEKNLYHDTQRGAAVIVSDTDGLRVEGMIGDRLRISPSNTAERSAAGHLAHEIFEIEIQSSEGIDISPEPPNGHLVSTSTSKHFDITAMERARRGIKVIITPEVHLLIDSALTKQFNDTESIASYYAVFAAFLNLKFKTLEEWLDVQLVITKITTYSETSETFVKKPPRNQSVILTDSLKELMDFIKNKNEFTTDDLVVLLTGRDIAVYNSESQKVESQGTLGYAYVGGACRESRVGMVEDKANMFIGTHTFAHEVGHLLGMSHDGDIAPDHIKNSPGATKCDPSDGYIMAPSYDVHSYHLFSVCSTEQLFAFRMDPHTTCFNNAPKRHNKPLKDHEIRDKAVSAQTFCELKHPGKNVTYLQSYNGSQYYD</sequence>
<dbReference type="Gene3D" id="3.40.390.10">
    <property type="entry name" value="Collagenase (Catalytic Domain)"/>
    <property type="match status" value="1"/>
</dbReference>
<dbReference type="PROSITE" id="PS50215">
    <property type="entry name" value="ADAM_MEPRO"/>
    <property type="match status" value="1"/>
</dbReference>
<accession>A0A0K8RDI2</accession>
<keyword evidence="1 7" id="KW-0645">Protease</keyword>
<organism evidence="7">
    <name type="scientific">Ixodes ricinus</name>
    <name type="common">Common tick</name>
    <name type="synonym">Acarus ricinus</name>
    <dbReference type="NCBI Taxonomy" id="34613"/>
    <lineage>
        <taxon>Eukaryota</taxon>
        <taxon>Metazoa</taxon>
        <taxon>Ecdysozoa</taxon>
        <taxon>Arthropoda</taxon>
        <taxon>Chelicerata</taxon>
        <taxon>Arachnida</taxon>
        <taxon>Acari</taxon>
        <taxon>Parasitiformes</taxon>
        <taxon>Ixodida</taxon>
        <taxon>Ixodoidea</taxon>
        <taxon>Ixodidae</taxon>
        <taxon>Ixodinae</taxon>
        <taxon>Ixodes</taxon>
    </lineage>
</organism>
<feature type="binding site" evidence="5">
    <location>
        <position position="274"/>
    </location>
    <ligand>
        <name>Zn(2+)</name>
        <dbReference type="ChEBI" id="CHEBI:29105"/>
        <note>catalytic</note>
    </ligand>
</feature>
<feature type="domain" description="Peptidase M12B" evidence="6">
    <location>
        <begin position="110"/>
        <end position="336"/>
    </location>
</feature>
<dbReference type="PANTHER" id="PTHR11905:SF159">
    <property type="entry name" value="ADAM METALLOPROTEASE"/>
    <property type="match status" value="1"/>
</dbReference>
<feature type="binding site" evidence="5">
    <location>
        <position position="268"/>
    </location>
    <ligand>
        <name>Zn(2+)</name>
        <dbReference type="ChEBI" id="CHEBI:29105"/>
        <note>catalytic</note>
    </ligand>
</feature>
<evidence type="ECO:0000259" key="6">
    <source>
        <dbReference type="PROSITE" id="PS50215"/>
    </source>
</evidence>
<keyword evidence="3 5" id="KW-0862">Zinc</keyword>
<name>A0A0K8RDI2_IXORI</name>
<feature type="binding site" evidence="5">
    <location>
        <position position="264"/>
    </location>
    <ligand>
        <name>Zn(2+)</name>
        <dbReference type="ChEBI" id="CHEBI:29105"/>
        <note>catalytic</note>
    </ligand>
</feature>
<evidence type="ECO:0000256" key="4">
    <source>
        <dbReference type="ARBA" id="ARBA00023049"/>
    </source>
</evidence>
<keyword evidence="2" id="KW-0378">Hydrolase</keyword>
<dbReference type="InterPro" id="IPR024079">
    <property type="entry name" value="MetalloPept_cat_dom_sf"/>
</dbReference>
<dbReference type="SUPFAM" id="SSF55486">
    <property type="entry name" value="Metalloproteases ('zincins'), catalytic domain"/>
    <property type="match status" value="1"/>
</dbReference>
<dbReference type="EMBL" id="GADI01004697">
    <property type="protein sequence ID" value="JAA69111.1"/>
    <property type="molecule type" value="mRNA"/>
</dbReference>
<reference evidence="7" key="1">
    <citation type="submission" date="2012-12" db="EMBL/GenBank/DDBJ databases">
        <title>Identification and characterization of a phenylalanine ammonia-lyase gene family in Isatis indigotica Fort.</title>
        <authorList>
            <person name="Liu Q."/>
            <person name="Chen J."/>
            <person name="Zhou X."/>
            <person name="Di P."/>
            <person name="Xiao Y."/>
            <person name="Xuan H."/>
            <person name="Zhang L."/>
            <person name="Chen W."/>
        </authorList>
    </citation>
    <scope>NUCLEOTIDE SEQUENCE</scope>
    <source>
        <tissue evidence="7">Salivary gland</tissue>
    </source>
</reference>
<comment type="caution">
    <text evidence="5">Lacks conserved residue(s) required for the propagation of feature annotation.</text>
</comment>
<dbReference type="GO" id="GO:0004222">
    <property type="term" value="F:metalloendopeptidase activity"/>
    <property type="evidence" value="ECO:0007669"/>
    <property type="project" value="InterPro"/>
</dbReference>
<dbReference type="PANTHER" id="PTHR11905">
    <property type="entry name" value="ADAM A DISINTEGRIN AND METALLOPROTEASE DOMAIN"/>
    <property type="match status" value="1"/>
</dbReference>
<dbReference type="AlphaFoldDB" id="A0A0K8RDI2"/>
<evidence type="ECO:0000313" key="7">
    <source>
        <dbReference type="EMBL" id="JAA69111.1"/>
    </source>
</evidence>
<proteinExistence type="evidence at transcript level"/>
<dbReference type="InterPro" id="IPR001590">
    <property type="entry name" value="Peptidase_M12B"/>
</dbReference>
<keyword evidence="5" id="KW-0479">Metal-binding</keyword>
<evidence type="ECO:0000256" key="1">
    <source>
        <dbReference type="ARBA" id="ARBA00022670"/>
    </source>
</evidence>
<protein>
    <submittedName>
        <fullName evidence="7">Putative metalloprotease</fullName>
    </submittedName>
</protein>
<evidence type="ECO:0000256" key="2">
    <source>
        <dbReference type="ARBA" id="ARBA00022801"/>
    </source>
</evidence>